<dbReference type="Proteomes" id="UP000011777">
    <property type="component" value="Unassembled WGS sequence"/>
</dbReference>
<dbReference type="AlphaFoldDB" id="M3JYJ2"/>
<protein>
    <submittedName>
        <fullName evidence="2">Putative: similar to Zinc finger protein 28</fullName>
    </submittedName>
</protein>
<feature type="region of interest" description="Disordered" evidence="1">
    <location>
        <begin position="501"/>
        <end position="551"/>
    </location>
</feature>
<dbReference type="EMBL" id="AOGT01001286">
    <property type="protein sequence ID" value="EMG48045.1"/>
    <property type="molecule type" value="Genomic_DNA"/>
</dbReference>
<feature type="non-terminal residue" evidence="2">
    <location>
        <position position="551"/>
    </location>
</feature>
<proteinExistence type="predicted"/>
<sequence length="551" mass="62909">MTTIWSHILPYGEELLLNKSDFDFLEEGKPISANLVYSILAVKTAEKQKTLVVGPSFLTRIFENPDNIESISEEFLEYKCLESLEGISLVLIPLRISNRWIAVIVNLNPPNSKDSDSRKRVNIHIQDATNGEVEDFSTYLKLLKQFLTCIISKHIDKKIKFKGFYERDANNTVKDYETGYVSIINLLQQSEFGDIKPQYDGRPISEIKTKFNSIITKNFRKYEAGSSGKIAGIRNSHMFNFLKFSSKLEIREIDVRGDAIRVSFMPTQPLEAIYKLISFFDVSPKCIRKFLNTPEKLAVKSFITGTNTGSKVLIYQYPHQKKVQIIISIKKQDTAPKEFVSMNRIVKEIINDRISKGDSMSTAVAGSGISDNALKQFRERAMTIFGYFWSIEEMSCIQLKNVLEKKATEGRSFVRTSSETETDLRNVIQDLDLMVNGINEEERKEQVEVRVKSEPVVNQQNGDEMEDVREDSPQSEKENDTVVVLETSTQNANEEVELLANEERERAANEDANEEVVNEEDVNREDAIQEDANEEVVNEEVVNEEVVNEEV</sequence>
<evidence type="ECO:0000313" key="2">
    <source>
        <dbReference type="EMBL" id="EMG48045.1"/>
    </source>
</evidence>
<accession>M3JYJ2</accession>
<dbReference type="HOGENOM" id="CLU_494846_0_0_1"/>
<keyword evidence="3" id="KW-1185">Reference proteome</keyword>
<gene>
    <name evidence="2" type="ORF">G210_1463</name>
</gene>
<feature type="non-terminal residue" evidence="2">
    <location>
        <position position="1"/>
    </location>
</feature>
<comment type="caution">
    <text evidence="2">The sequence shown here is derived from an EMBL/GenBank/DDBJ whole genome shotgun (WGS) entry which is preliminary data.</text>
</comment>
<feature type="compositionally biased region" description="Acidic residues" evidence="1">
    <location>
        <begin position="511"/>
        <end position="551"/>
    </location>
</feature>
<reference evidence="2 3" key="1">
    <citation type="submission" date="2013-02" db="EMBL/GenBank/DDBJ databases">
        <title>Genome sequence of Candida maltosa Xu316, a potential industrial strain for xylitol and ethanol production.</title>
        <authorList>
            <person name="Yu J."/>
            <person name="Wang Q."/>
            <person name="Geng X."/>
            <person name="Bao W."/>
            <person name="He P."/>
            <person name="Cai J."/>
        </authorList>
    </citation>
    <scope>NUCLEOTIDE SEQUENCE [LARGE SCALE GENOMIC DNA]</scope>
    <source>
        <strain evidence="3">Xu316</strain>
    </source>
</reference>
<evidence type="ECO:0000313" key="3">
    <source>
        <dbReference type="Proteomes" id="UP000011777"/>
    </source>
</evidence>
<organism evidence="2 3">
    <name type="scientific">Candida maltosa (strain Xu316)</name>
    <name type="common">Yeast</name>
    <dbReference type="NCBI Taxonomy" id="1245528"/>
    <lineage>
        <taxon>Eukaryota</taxon>
        <taxon>Fungi</taxon>
        <taxon>Dikarya</taxon>
        <taxon>Ascomycota</taxon>
        <taxon>Saccharomycotina</taxon>
        <taxon>Pichiomycetes</taxon>
        <taxon>Debaryomycetaceae</taxon>
        <taxon>Candida/Lodderomyces clade</taxon>
        <taxon>Candida</taxon>
    </lineage>
</organism>
<evidence type="ECO:0000256" key="1">
    <source>
        <dbReference type="SAM" id="MobiDB-lite"/>
    </source>
</evidence>
<feature type="region of interest" description="Disordered" evidence="1">
    <location>
        <begin position="456"/>
        <end position="481"/>
    </location>
</feature>
<name>M3JYJ2_CANMX</name>
<feature type="compositionally biased region" description="Basic and acidic residues" evidence="1">
    <location>
        <begin position="470"/>
        <end position="480"/>
    </location>
</feature>